<comment type="similarity">
    <text evidence="2">Belongs to the AAA ATPase family. RarA/MGS1/WRNIP1 subfamily.</text>
</comment>
<dbReference type="GO" id="GO:0003677">
    <property type="term" value="F:DNA binding"/>
    <property type="evidence" value="ECO:0007669"/>
    <property type="project" value="InterPro"/>
</dbReference>
<dbReference type="InterPro" id="IPR027417">
    <property type="entry name" value="P-loop_NTPase"/>
</dbReference>
<dbReference type="GO" id="GO:0017116">
    <property type="term" value="F:single-stranded DNA helicase activity"/>
    <property type="evidence" value="ECO:0007669"/>
    <property type="project" value="TreeGrafter"/>
</dbReference>
<dbReference type="SUPFAM" id="SSF48019">
    <property type="entry name" value="post-AAA+ oligomerization domain-like"/>
    <property type="match status" value="1"/>
</dbReference>
<dbReference type="InterPro" id="IPR003959">
    <property type="entry name" value="ATPase_AAA_core"/>
</dbReference>
<dbReference type="Gene3D" id="1.20.272.10">
    <property type="match status" value="1"/>
</dbReference>
<dbReference type="GO" id="GO:0008047">
    <property type="term" value="F:enzyme activator activity"/>
    <property type="evidence" value="ECO:0007669"/>
    <property type="project" value="TreeGrafter"/>
</dbReference>
<dbReference type="Pfam" id="PF12002">
    <property type="entry name" value="MgsA_C"/>
    <property type="match status" value="1"/>
</dbReference>
<sequence length="449" mass="49268">MNPAAGAHPAAALHVPLAERLRPRALHEVVGQGHLLGPGMPLRLAFESGRPHSCILWGPPGVGKTTLARLMAQAFDAQFIAISAVLGGVKDIREAVARAEAARQGLHPQPTLVFVDEVHRFNKAQQDAFLPHVESGLFTFVGATTENPSFEVNAALLSRATVYVLQPLGEADLQILIERALASGELPALQPDARQRLVAYADGDARRLLNTLETVAVTARAQGRDTIDDTWLLQTLGERLRRYDKGGEQFYDTISALHKSVRGSDPDAALYWFVRMLDGGADPRYIARRLIRMASEDIGLADPRALRLTLDAAEAYERLGSPEGELALAQAVVYLAVAAKSNAVYRAYQAARTFVARDGTRAVPLHLRNAPTRLMRELGYGAGYRYAHDEPDAFAAGECYFPDEVVPPRFYEPVPRGLEIRIGEKLAEWRQRHAAATQQRRRPQADKSS</sequence>
<dbReference type="RefSeq" id="WP_144328805.1">
    <property type="nucleotide sequence ID" value="NZ_VJON01000032.1"/>
</dbReference>
<evidence type="ECO:0000259" key="7">
    <source>
        <dbReference type="SMART" id="SM00382"/>
    </source>
</evidence>
<evidence type="ECO:0000313" key="9">
    <source>
        <dbReference type="Proteomes" id="UP000318294"/>
    </source>
</evidence>
<evidence type="ECO:0000256" key="1">
    <source>
        <dbReference type="ARBA" id="ARBA00002393"/>
    </source>
</evidence>
<dbReference type="InterPro" id="IPR003593">
    <property type="entry name" value="AAA+_ATPase"/>
</dbReference>
<reference evidence="8 9" key="1">
    <citation type="submission" date="2019-07" db="EMBL/GenBank/DDBJ databases">
        <title>Tepidimonas charontis SPSP-6 draft genome.</title>
        <authorList>
            <person name="Da Costa M.S."/>
            <person name="Froufe H.J.C."/>
            <person name="Egas C."/>
            <person name="Albuquerque L."/>
        </authorList>
    </citation>
    <scope>NUCLEOTIDE SEQUENCE [LARGE SCALE GENOMIC DNA]</scope>
    <source>
        <strain evidence="8 9">SPSP-6</strain>
    </source>
</reference>
<dbReference type="PANTHER" id="PTHR13779:SF7">
    <property type="entry name" value="ATPASE WRNIP1"/>
    <property type="match status" value="1"/>
</dbReference>
<protein>
    <recommendedName>
        <fullName evidence="3">Replication-associated recombination protein A</fullName>
    </recommendedName>
</protein>
<dbReference type="EMBL" id="VJON01000032">
    <property type="protein sequence ID" value="TSE33069.1"/>
    <property type="molecule type" value="Genomic_DNA"/>
</dbReference>
<gene>
    <name evidence="8" type="primary">rarA</name>
    <name evidence="8" type="ORF">Tchar_01877</name>
</gene>
<name>A0A554XBB6_9BURK</name>
<evidence type="ECO:0000256" key="3">
    <source>
        <dbReference type="ARBA" id="ARBA00020776"/>
    </source>
</evidence>
<keyword evidence="4" id="KW-0235">DNA replication</keyword>
<dbReference type="InterPro" id="IPR051314">
    <property type="entry name" value="AAA_ATPase_RarA/MGS1/WRNIP1"/>
</dbReference>
<dbReference type="SUPFAM" id="SSF52540">
    <property type="entry name" value="P-loop containing nucleoside triphosphate hydrolases"/>
    <property type="match status" value="1"/>
</dbReference>
<dbReference type="Gene3D" id="3.40.50.300">
    <property type="entry name" value="P-loop containing nucleotide triphosphate hydrolases"/>
    <property type="match status" value="1"/>
</dbReference>
<dbReference type="InterPro" id="IPR008921">
    <property type="entry name" value="DNA_pol3_clamp-load_cplx_C"/>
</dbReference>
<proteinExistence type="inferred from homology"/>
<keyword evidence="6" id="KW-0067">ATP-binding</keyword>
<dbReference type="SMART" id="SM00382">
    <property type="entry name" value="AAA"/>
    <property type="match status" value="1"/>
</dbReference>
<evidence type="ECO:0000256" key="5">
    <source>
        <dbReference type="ARBA" id="ARBA00022741"/>
    </source>
</evidence>
<evidence type="ECO:0000256" key="4">
    <source>
        <dbReference type="ARBA" id="ARBA00022705"/>
    </source>
</evidence>
<accession>A0A554XBB6</accession>
<dbReference type="OrthoDB" id="9778364at2"/>
<dbReference type="GO" id="GO:0005524">
    <property type="term" value="F:ATP binding"/>
    <property type="evidence" value="ECO:0007669"/>
    <property type="project" value="UniProtKB-KW"/>
</dbReference>
<organism evidence="8 9">
    <name type="scientific">Tepidimonas charontis</name>
    <dbReference type="NCBI Taxonomy" id="2267262"/>
    <lineage>
        <taxon>Bacteria</taxon>
        <taxon>Pseudomonadati</taxon>
        <taxon>Pseudomonadota</taxon>
        <taxon>Betaproteobacteria</taxon>
        <taxon>Burkholderiales</taxon>
        <taxon>Tepidimonas</taxon>
    </lineage>
</organism>
<dbReference type="CDD" id="cd18139">
    <property type="entry name" value="HLD_clamp_RarA"/>
    <property type="match status" value="1"/>
</dbReference>
<dbReference type="Gene3D" id="1.10.3710.10">
    <property type="entry name" value="DNA polymerase III clamp loader subunits, C-terminal domain"/>
    <property type="match status" value="1"/>
</dbReference>
<dbReference type="GO" id="GO:0000731">
    <property type="term" value="P:DNA synthesis involved in DNA repair"/>
    <property type="evidence" value="ECO:0007669"/>
    <property type="project" value="TreeGrafter"/>
</dbReference>
<dbReference type="PANTHER" id="PTHR13779">
    <property type="entry name" value="WERNER HELICASE-INTERACTING PROTEIN 1 FAMILY MEMBER"/>
    <property type="match status" value="1"/>
</dbReference>
<comment type="caution">
    <text evidence="8">The sequence shown here is derived from an EMBL/GenBank/DDBJ whole genome shotgun (WGS) entry which is preliminary data.</text>
</comment>
<dbReference type="Pfam" id="PF00004">
    <property type="entry name" value="AAA"/>
    <property type="match status" value="1"/>
</dbReference>
<dbReference type="InterPro" id="IPR032423">
    <property type="entry name" value="AAA_assoc_2"/>
</dbReference>
<keyword evidence="5" id="KW-0547">Nucleotide-binding</keyword>
<dbReference type="Proteomes" id="UP000318294">
    <property type="component" value="Unassembled WGS sequence"/>
</dbReference>
<dbReference type="Gene3D" id="1.10.8.60">
    <property type="match status" value="1"/>
</dbReference>
<evidence type="ECO:0000256" key="2">
    <source>
        <dbReference type="ARBA" id="ARBA00008959"/>
    </source>
</evidence>
<feature type="domain" description="AAA+ ATPase" evidence="7">
    <location>
        <begin position="50"/>
        <end position="168"/>
    </location>
</feature>
<evidence type="ECO:0000313" key="8">
    <source>
        <dbReference type="EMBL" id="TSE33069.1"/>
    </source>
</evidence>
<dbReference type="CDD" id="cd00009">
    <property type="entry name" value="AAA"/>
    <property type="match status" value="1"/>
</dbReference>
<keyword evidence="9" id="KW-1185">Reference proteome</keyword>
<dbReference type="InterPro" id="IPR021886">
    <property type="entry name" value="MgsA_C"/>
</dbReference>
<dbReference type="GO" id="GO:0006261">
    <property type="term" value="P:DNA-templated DNA replication"/>
    <property type="evidence" value="ECO:0007669"/>
    <property type="project" value="TreeGrafter"/>
</dbReference>
<evidence type="ECO:0000256" key="6">
    <source>
        <dbReference type="ARBA" id="ARBA00022840"/>
    </source>
</evidence>
<comment type="function">
    <text evidence="1">DNA-dependent ATPase that plays important roles in cellular responses to stalled DNA replication processes.</text>
</comment>
<dbReference type="Pfam" id="PF16193">
    <property type="entry name" value="AAA_assoc_2"/>
    <property type="match status" value="1"/>
</dbReference>
<dbReference type="FunFam" id="1.20.272.10:FF:000001">
    <property type="entry name" value="Putative AAA family ATPase"/>
    <property type="match status" value="1"/>
</dbReference>
<dbReference type="AlphaFoldDB" id="A0A554XBB6"/>
<dbReference type="GO" id="GO:0016887">
    <property type="term" value="F:ATP hydrolysis activity"/>
    <property type="evidence" value="ECO:0007669"/>
    <property type="project" value="InterPro"/>
</dbReference>
<dbReference type="FunFam" id="3.40.50.300:FF:000137">
    <property type="entry name" value="Replication-associated recombination protein A"/>
    <property type="match status" value="1"/>
</dbReference>